<dbReference type="RefSeq" id="WP_014782283.1">
    <property type="nucleotide sequence ID" value="NC_018013.1"/>
</dbReference>
<dbReference type="HOGENOM" id="CLU_3211393_0_0_10"/>
<protein>
    <submittedName>
        <fullName evidence="1">Uncharacterized protein</fullName>
    </submittedName>
</protein>
<organism evidence="1 2">
    <name type="scientific">Aequorivita sublithincola (strain DSM 14238 / LMG 21431 / ACAM 643 / 9-3)</name>
    <dbReference type="NCBI Taxonomy" id="746697"/>
    <lineage>
        <taxon>Bacteria</taxon>
        <taxon>Pseudomonadati</taxon>
        <taxon>Bacteroidota</taxon>
        <taxon>Flavobacteriia</taxon>
        <taxon>Flavobacteriales</taxon>
        <taxon>Flavobacteriaceae</taxon>
        <taxon>Aequorivita</taxon>
    </lineage>
</organism>
<dbReference type="Proteomes" id="UP000006049">
    <property type="component" value="Chromosome"/>
</dbReference>
<gene>
    <name evidence="1" type="ordered locus">Aeqsu_1543</name>
</gene>
<proteinExistence type="predicted"/>
<reference evidence="1 2" key="1">
    <citation type="submission" date="2012-06" db="EMBL/GenBank/DDBJ databases">
        <title>The complete genome of Aequorivita sublithincola DSM 14238.</title>
        <authorList>
            <consortium name="US DOE Joint Genome Institute (JGI-PGF)"/>
            <person name="Lucas S."/>
            <person name="Copeland A."/>
            <person name="Lapidus A."/>
            <person name="Goodwin L."/>
            <person name="Pitluck S."/>
            <person name="Peters L."/>
            <person name="Munk A.C.C."/>
            <person name="Kyrpides N."/>
            <person name="Mavromatis K."/>
            <person name="Pagani I."/>
            <person name="Ivanova N."/>
            <person name="Ovchinnikova G."/>
            <person name="Zeytun A."/>
            <person name="Detter J.C."/>
            <person name="Han C."/>
            <person name="Land M."/>
            <person name="Hauser L."/>
            <person name="Markowitz V."/>
            <person name="Cheng J.-F."/>
            <person name="Hugenholtz P."/>
            <person name="Woyke T."/>
            <person name="Wu D."/>
            <person name="Tindall B."/>
            <person name="Faehnrich R."/>
            <person name="Brambilla E."/>
            <person name="Klenk H.-P."/>
            <person name="Eisen J.A."/>
        </authorList>
    </citation>
    <scope>NUCLEOTIDE SEQUENCE [LARGE SCALE GENOMIC DNA]</scope>
    <source>
        <strain evidence="2">DSM 14238 / LMG 21431 / ACAM 643 / 9-3</strain>
    </source>
</reference>
<sequence>MNLKEIENPIAEQNFRHQLEIEESKNRQRAIANRIVARIKNQKL</sequence>
<dbReference type="EMBL" id="CP003280">
    <property type="protein sequence ID" value="AFL81028.1"/>
    <property type="molecule type" value="Genomic_DNA"/>
</dbReference>
<evidence type="ECO:0000313" key="1">
    <source>
        <dbReference type="EMBL" id="AFL81028.1"/>
    </source>
</evidence>
<dbReference type="AlphaFoldDB" id="I3YVL0"/>
<dbReference type="KEGG" id="asl:Aeqsu_1543"/>
<accession>I3YVL0</accession>
<evidence type="ECO:0000313" key="2">
    <source>
        <dbReference type="Proteomes" id="UP000006049"/>
    </source>
</evidence>
<keyword evidence="2" id="KW-1185">Reference proteome</keyword>
<name>I3YVL0_AEQSU</name>
<dbReference type="STRING" id="746697.Aeqsu_1543"/>